<name>A0A017RXI7_9CLOT</name>
<dbReference type="STRING" id="1403537.Q428_04440"/>
<dbReference type="EMBL" id="AZQP01000009">
    <property type="protein sequence ID" value="EYE89094.1"/>
    <property type="molecule type" value="Genomic_DNA"/>
</dbReference>
<dbReference type="RefSeq" id="WP_161633589.1">
    <property type="nucleotide sequence ID" value="NZ_AZQP01000009.1"/>
</dbReference>
<evidence type="ECO:0000313" key="1">
    <source>
        <dbReference type="EMBL" id="EYE89094.1"/>
    </source>
</evidence>
<evidence type="ECO:0000313" key="2">
    <source>
        <dbReference type="Proteomes" id="UP000019681"/>
    </source>
</evidence>
<reference evidence="1 2" key="1">
    <citation type="journal article" date="2014" name="Genome Announc.">
        <title>Draft Genome Sequence of Fervidicella metallireducens Strain AeBT, an Iron-Reducing Thermoanaerobe from the Great Artesian Basin.</title>
        <authorList>
            <person name="Patel B.K."/>
        </authorList>
    </citation>
    <scope>NUCLEOTIDE SEQUENCE [LARGE SCALE GENOMIC DNA]</scope>
    <source>
        <strain evidence="1 2">AeB</strain>
    </source>
</reference>
<protein>
    <submittedName>
        <fullName evidence="1">Uncharacterized protein</fullName>
    </submittedName>
</protein>
<gene>
    <name evidence="1" type="ORF">Q428_04440</name>
</gene>
<keyword evidence="2" id="KW-1185">Reference proteome</keyword>
<sequence length="55" mass="6508">MNSCMIFWVPIYPQNSKNLNIYRNDTTLAEEETENSLEMLFDEIDEEYISQSLGQ</sequence>
<accession>A0A017RXI7</accession>
<dbReference type="AlphaFoldDB" id="A0A017RXI7"/>
<comment type="caution">
    <text evidence="1">The sequence shown here is derived from an EMBL/GenBank/DDBJ whole genome shotgun (WGS) entry which is preliminary data.</text>
</comment>
<dbReference type="Proteomes" id="UP000019681">
    <property type="component" value="Unassembled WGS sequence"/>
</dbReference>
<proteinExistence type="predicted"/>
<organism evidence="1 2">
    <name type="scientific">Fervidicella metallireducens AeB</name>
    <dbReference type="NCBI Taxonomy" id="1403537"/>
    <lineage>
        <taxon>Bacteria</taxon>
        <taxon>Bacillati</taxon>
        <taxon>Bacillota</taxon>
        <taxon>Clostridia</taxon>
        <taxon>Eubacteriales</taxon>
        <taxon>Clostridiaceae</taxon>
        <taxon>Fervidicella</taxon>
    </lineage>
</organism>